<accession>A0A9W6EFF6</accession>
<protein>
    <submittedName>
        <fullName evidence="2">Uncharacterized protein</fullName>
    </submittedName>
</protein>
<comment type="caution">
    <text evidence="2">The sequence shown here is derived from an EMBL/GenBank/DDBJ whole genome shotgun (WGS) entry which is preliminary data.</text>
</comment>
<evidence type="ECO:0000313" key="3">
    <source>
        <dbReference type="Proteomes" id="UP001144191"/>
    </source>
</evidence>
<dbReference type="Proteomes" id="UP001144191">
    <property type="component" value="Unassembled WGS sequence"/>
</dbReference>
<feature type="region of interest" description="Disordered" evidence="1">
    <location>
        <begin position="1"/>
        <end position="66"/>
    </location>
</feature>
<feature type="compositionally biased region" description="Polar residues" evidence="1">
    <location>
        <begin position="410"/>
        <end position="426"/>
    </location>
</feature>
<evidence type="ECO:0000313" key="2">
    <source>
        <dbReference type="EMBL" id="GLA56228.1"/>
    </source>
</evidence>
<feature type="compositionally biased region" description="Polar residues" evidence="1">
    <location>
        <begin position="1"/>
        <end position="43"/>
    </location>
</feature>
<evidence type="ECO:0000256" key="1">
    <source>
        <dbReference type="SAM" id="MobiDB-lite"/>
    </source>
</evidence>
<name>A0A9W6EFF6_ASPNG</name>
<feature type="region of interest" description="Disordered" evidence="1">
    <location>
        <begin position="405"/>
        <end position="452"/>
    </location>
</feature>
<proteinExistence type="predicted"/>
<dbReference type="AlphaFoldDB" id="A0A9W6EFF6"/>
<organism evidence="2 3">
    <name type="scientific">Aspergillus niger</name>
    <dbReference type="NCBI Taxonomy" id="5061"/>
    <lineage>
        <taxon>Eukaryota</taxon>
        <taxon>Fungi</taxon>
        <taxon>Dikarya</taxon>
        <taxon>Ascomycota</taxon>
        <taxon>Pezizomycotina</taxon>
        <taxon>Eurotiomycetes</taxon>
        <taxon>Eurotiomycetidae</taxon>
        <taxon>Eurotiales</taxon>
        <taxon>Aspergillaceae</taxon>
        <taxon>Aspergillus</taxon>
        <taxon>Aspergillus subgen. Circumdati</taxon>
    </lineage>
</organism>
<sequence length="581" mass="64864">MPSSFKSQYPRFSQNLQTSPSTPNALQNFSGSTHFIGTRNPNLFSREPTASVPRIQSRTGQQKRSIVPTVVTPESFRKQHQQDKTNSKNASKLIKCIQEVAAKRCRELEFYETLWDSTGGRQMPNHAVDEIHRYEILQQIVDDSAESEVKHIYRQRLAHLLKAHVLEVLDRSIPDSELSRGVTRRKLTIDKLSKSLRKDRKEISAHNTRSRHYHAFYVEFGPGAVILLGDSGNKALLENASSDNDVVAVIKYIRENVRDWIMLCEQIHFVVAISILKGMLLSGWDGKSDYDTTFMQVLGRYINLEAFRSHGKFQPHSKSGADPARNPNGTTHSRDAPLDPDCGPSDGVRYGASVDNSRRPQGNCGRPEFGLNSQALAWNTTTTTAETHRAGPLHNQALQHNLANVAGQASEPSSISSAVDDGNTNRVTKKRRSHSVKNQRKKPQISDNRCPEPRVSNAIDACYERSARATDYTVSLLNDNLTIDSILHSADQTTMETGFEHATAPIDRRAKAHSIFSQDAVNAAQLMQSFDVTSFTSASQLMQAFDMATFDFQESGQLVEDTNFAQSSHNVLQTAETPMQQ</sequence>
<reference evidence="2" key="1">
    <citation type="submission" date="2022-07" db="EMBL/GenBank/DDBJ databases">
        <title>Taxonomy of Aspergillus series Nigri: significant species reduction supported by multi-species coalescent approaches.</title>
        <authorList>
            <person name="Bian C."/>
            <person name="Kusuya Y."/>
            <person name="Sklenar F."/>
            <person name="D'hooge E."/>
            <person name="Yaguchi T."/>
            <person name="Takahashi H."/>
            <person name="Hubka V."/>
        </authorList>
    </citation>
    <scope>NUCLEOTIDE SEQUENCE</scope>
    <source>
        <strain evidence="2">IFM 63604</strain>
    </source>
</reference>
<feature type="compositionally biased region" description="Polar residues" evidence="1">
    <location>
        <begin position="54"/>
        <end position="64"/>
    </location>
</feature>
<gene>
    <name evidence="2" type="ORF">AnigIFM63604_006008</name>
</gene>
<feature type="region of interest" description="Disordered" evidence="1">
    <location>
        <begin position="312"/>
        <end position="369"/>
    </location>
</feature>
<dbReference type="EMBL" id="BRPB01000340">
    <property type="protein sequence ID" value="GLA56228.1"/>
    <property type="molecule type" value="Genomic_DNA"/>
</dbReference>
<feature type="compositionally biased region" description="Basic residues" evidence="1">
    <location>
        <begin position="427"/>
        <end position="443"/>
    </location>
</feature>